<feature type="compositionally biased region" description="Acidic residues" evidence="1">
    <location>
        <begin position="438"/>
        <end position="453"/>
    </location>
</feature>
<evidence type="ECO:0000256" key="1">
    <source>
        <dbReference type="SAM" id="MobiDB-lite"/>
    </source>
</evidence>
<protein>
    <submittedName>
        <fullName evidence="2">Uncharacterized protein</fullName>
    </submittedName>
</protein>
<gene>
    <name evidence="2" type="ORF">PPYR1160_LOCUS12141</name>
</gene>
<sequence>MEYESAWRVSGTSFPQFAVAESQDTCQVLCFSIEPWSEEDAQAAAQDIATFVQDHTRGLVWQMEAPQFSARRQGEEYCVVGVCKYGDNVEDEWLLTALLVRYSKQHPDLGLSVRDSADGEFLLIEAADFIPEELSPSNSDFRVWIRAGEVCIVSDKGHVDESGKGLTSEGAMAALRGEEDSLVAPEGVQKAIRERVENLPEKAVEEMHCVCALLPRHFALALSLFPQLLSRAVGLLHFDRQELNSFIKKLKGRKRREALHPELKLARKTEEDEIVPVMLRFPRFRYAELCHVPFPSQYAALYKDIQAAQFALGLVEERPNAARIGMRLCCAMDCMRDSEWPAGVKEAVEKVLLHPEEVKRQLPDVEDLPPDSSEAWMDVGPQELEELFAGYEAPVAKSAQEEAALFDEFMNASSGLDGIDFEGFNAEKFFDFLGGEGMPEEDDTDEDDGEDGDVEHSGYFDDEPTTDGRVDATAFEAEYADALLQELHTEEDLKEVVGESQNVPDDLENSSRPLNLDVEQVKQFLESARGQQAGPGAATNLFREMGIPLVPSKDAA</sequence>
<reference evidence="2" key="1">
    <citation type="submission" date="2021-01" db="EMBL/GenBank/DDBJ databases">
        <authorList>
            <person name="Corre E."/>
            <person name="Pelletier E."/>
            <person name="Niang G."/>
            <person name="Scheremetjew M."/>
            <person name="Finn R."/>
            <person name="Kale V."/>
            <person name="Holt S."/>
            <person name="Cochrane G."/>
            <person name="Meng A."/>
            <person name="Brown T."/>
            <person name="Cohen L."/>
        </authorList>
    </citation>
    <scope>NUCLEOTIDE SEQUENCE</scope>
    <source>
        <strain evidence="2">CCMP2078</strain>
    </source>
</reference>
<dbReference type="PANTHER" id="PTHR13060">
    <property type="entry name" value="SGT1 PROTEIN HSGT1 SUPPRESSOR OF GCR2"/>
    <property type="match status" value="1"/>
</dbReference>
<feature type="region of interest" description="Disordered" evidence="1">
    <location>
        <begin position="433"/>
        <end position="466"/>
    </location>
</feature>
<name>A0A7R9UDX3_9STRA</name>
<proteinExistence type="predicted"/>
<organism evidence="2">
    <name type="scientific">Pinguiococcus pyrenoidosus</name>
    <dbReference type="NCBI Taxonomy" id="172671"/>
    <lineage>
        <taxon>Eukaryota</taxon>
        <taxon>Sar</taxon>
        <taxon>Stramenopiles</taxon>
        <taxon>Ochrophyta</taxon>
        <taxon>Pinguiophyceae</taxon>
        <taxon>Pinguiochrysidales</taxon>
        <taxon>Pinguiochrysidaceae</taxon>
        <taxon>Pinguiococcus</taxon>
    </lineage>
</organism>
<evidence type="ECO:0000313" key="2">
    <source>
        <dbReference type="EMBL" id="CAD8262639.1"/>
    </source>
</evidence>
<dbReference type="InterPro" id="IPR010770">
    <property type="entry name" value="Ecd"/>
</dbReference>
<dbReference type="GO" id="GO:0005634">
    <property type="term" value="C:nucleus"/>
    <property type="evidence" value="ECO:0007669"/>
    <property type="project" value="TreeGrafter"/>
</dbReference>
<dbReference type="PANTHER" id="PTHR13060:SF0">
    <property type="entry name" value="PROTEIN ECDYSONELESS HOMOLOG"/>
    <property type="match status" value="1"/>
</dbReference>
<dbReference type="Pfam" id="PF07093">
    <property type="entry name" value="SGT1"/>
    <property type="match status" value="1"/>
</dbReference>
<accession>A0A7R9UDX3</accession>
<dbReference type="EMBL" id="HBEA01015896">
    <property type="protein sequence ID" value="CAD8262639.1"/>
    <property type="molecule type" value="Transcribed_RNA"/>
</dbReference>
<dbReference type="AlphaFoldDB" id="A0A7R9UDX3"/>